<comment type="similarity">
    <text evidence="2">Belongs to the FliR/MopE/SpaR family.</text>
</comment>
<evidence type="ECO:0000256" key="4">
    <source>
        <dbReference type="ARBA" id="ARBA00022692"/>
    </source>
</evidence>
<keyword evidence="5 7" id="KW-1133">Transmembrane helix</keyword>
<name>A0ABU1IZV7_9BACL</name>
<keyword evidence="8" id="KW-0282">Flagellum</keyword>
<dbReference type="Pfam" id="PF01311">
    <property type="entry name" value="Bac_export_1"/>
    <property type="match status" value="1"/>
</dbReference>
<evidence type="ECO:0000256" key="2">
    <source>
        <dbReference type="ARBA" id="ARBA00009772"/>
    </source>
</evidence>
<keyword evidence="6 7" id="KW-0472">Membrane</keyword>
<evidence type="ECO:0000256" key="1">
    <source>
        <dbReference type="ARBA" id="ARBA00004651"/>
    </source>
</evidence>
<dbReference type="InterPro" id="IPR002010">
    <property type="entry name" value="T3SS_IM_R"/>
</dbReference>
<keyword evidence="3" id="KW-1003">Cell membrane</keyword>
<sequence length="178" mass="19710">MFMVIQIAGSFIDIQIGLGIASVFDPMTGASAPVIGNFKYMFAMLIFLSMNGHHYLLQSVLYSYDWVPMNSDIVSQMLNGSLSEFLIRTFTNSFLIAFQMSAPIVVATFLTDVGLGFLARSAPQFNIFVIGVPVKIIVGLFVLMLLTPSFAFIFEHLFEQMFQAMQGLLQVLGKRPAS</sequence>
<reference evidence="8 9" key="1">
    <citation type="submission" date="2023-07" db="EMBL/GenBank/DDBJ databases">
        <title>Genomic Encyclopedia of Type Strains, Phase IV (KMG-IV): sequencing the most valuable type-strain genomes for metagenomic binning, comparative biology and taxonomic classification.</title>
        <authorList>
            <person name="Goeker M."/>
        </authorList>
    </citation>
    <scope>NUCLEOTIDE SEQUENCE [LARGE SCALE GENOMIC DNA]</scope>
    <source>
        <strain evidence="8 9">DSM 22170</strain>
    </source>
</reference>
<evidence type="ECO:0000313" key="8">
    <source>
        <dbReference type="EMBL" id="MDR6244699.1"/>
    </source>
</evidence>
<evidence type="ECO:0000256" key="3">
    <source>
        <dbReference type="ARBA" id="ARBA00022475"/>
    </source>
</evidence>
<protein>
    <submittedName>
        <fullName evidence="8">Flagellar biosynthetic protein FliR</fullName>
    </submittedName>
</protein>
<organism evidence="8 9">
    <name type="scientific">Paenibacillus hunanensis</name>
    <dbReference type="NCBI Taxonomy" id="539262"/>
    <lineage>
        <taxon>Bacteria</taxon>
        <taxon>Bacillati</taxon>
        <taxon>Bacillota</taxon>
        <taxon>Bacilli</taxon>
        <taxon>Bacillales</taxon>
        <taxon>Paenibacillaceae</taxon>
        <taxon>Paenibacillus</taxon>
    </lineage>
</organism>
<keyword evidence="9" id="KW-1185">Reference proteome</keyword>
<dbReference type="EMBL" id="JAVDQH010000009">
    <property type="protein sequence ID" value="MDR6244699.1"/>
    <property type="molecule type" value="Genomic_DNA"/>
</dbReference>
<evidence type="ECO:0000256" key="6">
    <source>
        <dbReference type="ARBA" id="ARBA00023136"/>
    </source>
</evidence>
<feature type="transmembrane region" description="Helical" evidence="7">
    <location>
        <begin position="127"/>
        <end position="154"/>
    </location>
</feature>
<evidence type="ECO:0000313" key="9">
    <source>
        <dbReference type="Proteomes" id="UP001185028"/>
    </source>
</evidence>
<gene>
    <name evidence="8" type="ORF">JOC58_002596</name>
</gene>
<keyword evidence="8" id="KW-0966">Cell projection</keyword>
<comment type="caution">
    <text evidence="8">The sequence shown here is derived from an EMBL/GenBank/DDBJ whole genome shotgun (WGS) entry which is preliminary data.</text>
</comment>
<evidence type="ECO:0000256" key="7">
    <source>
        <dbReference type="SAM" id="Phobius"/>
    </source>
</evidence>
<dbReference type="PANTHER" id="PTHR30065:SF1">
    <property type="entry name" value="SURFACE PRESENTATION OF ANTIGENS PROTEIN SPAR"/>
    <property type="match status" value="1"/>
</dbReference>
<comment type="subcellular location">
    <subcellularLocation>
        <location evidence="1">Cell membrane</location>
        <topology evidence="1">Multi-pass membrane protein</topology>
    </subcellularLocation>
</comment>
<dbReference type="Proteomes" id="UP001185028">
    <property type="component" value="Unassembled WGS sequence"/>
</dbReference>
<evidence type="ECO:0000256" key="5">
    <source>
        <dbReference type="ARBA" id="ARBA00022989"/>
    </source>
</evidence>
<feature type="transmembrane region" description="Helical" evidence="7">
    <location>
        <begin position="40"/>
        <end position="64"/>
    </location>
</feature>
<dbReference type="PANTHER" id="PTHR30065">
    <property type="entry name" value="FLAGELLAR BIOSYNTHETIC PROTEIN FLIR"/>
    <property type="match status" value="1"/>
</dbReference>
<accession>A0ABU1IZV7</accession>
<keyword evidence="4 7" id="KW-0812">Transmembrane</keyword>
<proteinExistence type="inferred from homology"/>
<feature type="transmembrane region" description="Helical" evidence="7">
    <location>
        <begin position="85"/>
        <end position="107"/>
    </location>
</feature>
<keyword evidence="8" id="KW-0969">Cilium</keyword>